<keyword evidence="3" id="KW-1185">Reference proteome</keyword>
<evidence type="ECO:0000313" key="2">
    <source>
        <dbReference type="EMBL" id="CAG7725700.1"/>
    </source>
</evidence>
<name>A0A8J2K108_9HEXA</name>
<evidence type="ECO:0000313" key="3">
    <source>
        <dbReference type="Proteomes" id="UP000708208"/>
    </source>
</evidence>
<sequence>MDVSVSHVAIPDIKTDLCKNSFYVQPSKTFNNFRRYAFQTTTRLRQSGFPSQFVIPNWNFDLASQEQHNVSLNEDENSNDAAEKPKKVNAGSEGEKPDTKRIYHLENMQNPYSTNKLMTATQIWIQIL</sequence>
<accession>A0A8J2K108</accession>
<feature type="compositionally biased region" description="Basic and acidic residues" evidence="1">
    <location>
        <begin position="93"/>
        <end position="102"/>
    </location>
</feature>
<dbReference type="AlphaFoldDB" id="A0A8J2K108"/>
<protein>
    <submittedName>
        <fullName evidence="2">Uncharacterized protein</fullName>
    </submittedName>
</protein>
<proteinExistence type="predicted"/>
<evidence type="ECO:0000256" key="1">
    <source>
        <dbReference type="SAM" id="MobiDB-lite"/>
    </source>
</evidence>
<comment type="caution">
    <text evidence="2">The sequence shown here is derived from an EMBL/GenBank/DDBJ whole genome shotgun (WGS) entry which is preliminary data.</text>
</comment>
<dbReference type="Proteomes" id="UP000708208">
    <property type="component" value="Unassembled WGS sequence"/>
</dbReference>
<reference evidence="2" key="1">
    <citation type="submission" date="2021-06" db="EMBL/GenBank/DDBJ databases">
        <authorList>
            <person name="Hodson N. C."/>
            <person name="Mongue J. A."/>
            <person name="Jaron S. K."/>
        </authorList>
    </citation>
    <scope>NUCLEOTIDE SEQUENCE</scope>
</reference>
<dbReference type="EMBL" id="CAJVCH010125789">
    <property type="protein sequence ID" value="CAG7725700.1"/>
    <property type="molecule type" value="Genomic_DNA"/>
</dbReference>
<feature type="region of interest" description="Disordered" evidence="1">
    <location>
        <begin position="66"/>
        <end position="102"/>
    </location>
</feature>
<gene>
    <name evidence="2" type="ORF">AFUS01_LOCUS14647</name>
</gene>
<organism evidence="2 3">
    <name type="scientific">Allacma fusca</name>
    <dbReference type="NCBI Taxonomy" id="39272"/>
    <lineage>
        <taxon>Eukaryota</taxon>
        <taxon>Metazoa</taxon>
        <taxon>Ecdysozoa</taxon>
        <taxon>Arthropoda</taxon>
        <taxon>Hexapoda</taxon>
        <taxon>Collembola</taxon>
        <taxon>Symphypleona</taxon>
        <taxon>Sminthuridae</taxon>
        <taxon>Allacma</taxon>
    </lineage>
</organism>